<sequence>MKQLQKLIIALFLSLVLCVPSVLAVFYYTWPMEDVSYDFSFFTEDGQDGISEGAKDWTVYIQNGEDRKELTSDGIGGYTGLDYGGQTFYFSRELTEDLDSPTLQIGVVNRTISVFLDDTLVYTDCPELDNRIGCLKLPMLEYDRAEPVTVSLPLDYVGRTLTIAQSSSSLSEKQADSKTVYPCDVTLYCGYSYESGLIASSAKTMIPAVLLFALELFLLAAFVWYASLGTFLPSLPVLTLTIFFLMCSVLIQADFVIQYLGEVPIDLSRLSFYLAIGALLAFLTFYAGRLRPLFVIITAFQWASAIFSAIVQTGRVLPYGDTYLFFVLFPQTSGLLAMTVLLICSFFLWHRGNTFFRRFSHAALAVISGYIVFILISIPVQPDYINKVLSRLAGDFSRLEPIFSLKLVWYLCLICSIFAMITEILEKETVRRSETAILSARNELALESYENLRRQSEEMMMLRHDMSRHYEMLRSMAEETPERINDYLDELVEQVQNVRPVVASGNPVLDIIINGKLSTAAGKDISVEIVRSDAPEKLPLTDTELCCLMMNILDNAISAASVPGITNPYIKLDFHRKDQHFVFSCENSLCAKTADYKKIPMHAHGYGLKIIQQIMERWGEMVSVEQDENHYKVSIVIPLA</sequence>
<dbReference type="Gene3D" id="3.30.565.10">
    <property type="entry name" value="Histidine kinase-like ATPase, C-terminal domain"/>
    <property type="match status" value="1"/>
</dbReference>
<dbReference type="GO" id="GO:0042802">
    <property type="term" value="F:identical protein binding"/>
    <property type="evidence" value="ECO:0007669"/>
    <property type="project" value="TreeGrafter"/>
</dbReference>
<dbReference type="EMBL" id="QGDL01000006">
    <property type="protein sequence ID" value="PWJ29531.1"/>
    <property type="molecule type" value="Genomic_DNA"/>
</dbReference>
<dbReference type="Pfam" id="PF14501">
    <property type="entry name" value="HATPase_c_5"/>
    <property type="match status" value="1"/>
</dbReference>
<protein>
    <submittedName>
        <fullName evidence="3">GHKL domain-containing protein</fullName>
    </submittedName>
</protein>
<feature type="transmembrane region" description="Helical" evidence="1">
    <location>
        <begin position="205"/>
        <end position="225"/>
    </location>
</feature>
<dbReference type="Proteomes" id="UP000245845">
    <property type="component" value="Unassembled WGS sequence"/>
</dbReference>
<feature type="transmembrane region" description="Helical" evidence="1">
    <location>
        <begin position="267"/>
        <end position="286"/>
    </location>
</feature>
<dbReference type="SUPFAM" id="SSF55874">
    <property type="entry name" value="ATPase domain of HSP90 chaperone/DNA topoisomerase II/histidine kinase"/>
    <property type="match status" value="1"/>
</dbReference>
<keyword evidence="4" id="KW-1185">Reference proteome</keyword>
<feature type="transmembrane region" description="Helical" evidence="1">
    <location>
        <begin position="407"/>
        <end position="425"/>
    </location>
</feature>
<comment type="caution">
    <text evidence="3">The sequence shown here is derived from an EMBL/GenBank/DDBJ whole genome shotgun (WGS) entry which is preliminary data.</text>
</comment>
<organism evidence="3 4">
    <name type="scientific">Faecalicatena orotica</name>
    <dbReference type="NCBI Taxonomy" id="1544"/>
    <lineage>
        <taxon>Bacteria</taxon>
        <taxon>Bacillati</taxon>
        <taxon>Bacillota</taxon>
        <taxon>Clostridia</taxon>
        <taxon>Lachnospirales</taxon>
        <taxon>Lachnospiraceae</taxon>
        <taxon>Faecalicatena</taxon>
    </lineage>
</organism>
<accession>A0A2Y9BGL8</accession>
<dbReference type="PANTHER" id="PTHR40448:SF1">
    <property type="entry name" value="TWO-COMPONENT SENSOR HISTIDINE KINASE"/>
    <property type="match status" value="1"/>
</dbReference>
<dbReference type="RefSeq" id="WP_181368674.1">
    <property type="nucleotide sequence ID" value="NZ_BAAACK010000026.1"/>
</dbReference>
<evidence type="ECO:0000256" key="1">
    <source>
        <dbReference type="SAM" id="Phobius"/>
    </source>
</evidence>
<evidence type="ECO:0000313" key="4">
    <source>
        <dbReference type="Proteomes" id="UP000245845"/>
    </source>
</evidence>
<dbReference type="PANTHER" id="PTHR40448">
    <property type="entry name" value="TWO-COMPONENT SENSOR HISTIDINE KINASE"/>
    <property type="match status" value="1"/>
</dbReference>
<evidence type="ECO:0000313" key="3">
    <source>
        <dbReference type="EMBL" id="PWJ29531.1"/>
    </source>
</evidence>
<feature type="transmembrane region" description="Helical" evidence="1">
    <location>
        <begin position="361"/>
        <end position="380"/>
    </location>
</feature>
<feature type="domain" description="Sensor histidine kinase NatK-like C-terminal" evidence="2">
    <location>
        <begin position="544"/>
        <end position="638"/>
    </location>
</feature>
<dbReference type="InterPro" id="IPR032834">
    <property type="entry name" value="NatK-like_C"/>
</dbReference>
<keyword evidence="1" id="KW-1133">Transmembrane helix</keyword>
<reference evidence="3 4" key="1">
    <citation type="submission" date="2018-05" db="EMBL/GenBank/DDBJ databases">
        <title>The Hungate 1000. A catalogue of reference genomes from the rumen microbiome.</title>
        <authorList>
            <person name="Kelly W."/>
        </authorList>
    </citation>
    <scope>NUCLEOTIDE SEQUENCE [LARGE SCALE GENOMIC DNA]</scope>
    <source>
        <strain evidence="3 4">NLAE-zl-C242</strain>
    </source>
</reference>
<keyword evidence="1" id="KW-0472">Membrane</keyword>
<dbReference type="InterPro" id="IPR036890">
    <property type="entry name" value="HATPase_C_sf"/>
</dbReference>
<name>A0A2Y9BGL8_9FIRM</name>
<gene>
    <name evidence="3" type="ORF">A8806_106270</name>
</gene>
<proteinExistence type="predicted"/>
<keyword evidence="1" id="KW-0812">Transmembrane</keyword>
<feature type="transmembrane region" description="Helical" evidence="1">
    <location>
        <begin position="323"/>
        <end position="349"/>
    </location>
</feature>
<feature type="transmembrane region" description="Helical" evidence="1">
    <location>
        <begin position="293"/>
        <end position="311"/>
    </location>
</feature>
<feature type="transmembrane region" description="Helical" evidence="1">
    <location>
        <begin position="237"/>
        <end position="261"/>
    </location>
</feature>
<dbReference type="AlphaFoldDB" id="A0A2Y9BGL8"/>
<evidence type="ECO:0000259" key="2">
    <source>
        <dbReference type="Pfam" id="PF14501"/>
    </source>
</evidence>